<reference evidence="4" key="1">
    <citation type="submission" date="2016-06" db="EMBL/GenBank/DDBJ databases">
        <authorList>
            <person name="Varghese N."/>
        </authorList>
    </citation>
    <scope>NUCLEOTIDE SEQUENCE [LARGE SCALE GENOMIC DNA]</scope>
    <source>
        <strain evidence="4">DSM 45344</strain>
    </source>
</reference>
<evidence type="ECO:0000256" key="1">
    <source>
        <dbReference type="SAM" id="Phobius"/>
    </source>
</evidence>
<accession>A0A1C3N3J5</accession>
<dbReference type="AlphaFoldDB" id="A0A1C3N3J5"/>
<evidence type="ECO:0000259" key="2">
    <source>
        <dbReference type="Pfam" id="PF13360"/>
    </source>
</evidence>
<sequence>MSPQGRLVRRVAVATVTSGPMIDLGELRHEPESEPLPRPPRAVGRPLRCALVFVLLLACLTGSVPTLVRAEVVLPARLGADALLVGDLVMIIDPFDGSGDRRLAAYRLPGGEPAWESSLPAQGRYWGMSTVGGMLVVTGHQGGSGVERSLTVVLDLATGAYRWQQPGRPLELADGNLLLESIDPDLTGTLRAVDPCCGAPRWSIPVAGHQVVYRYAGTGVDRIALVSAEGRVGVFDAVTGALRVGADLWQGERNVNVQLIGDLLVTVGDTPGTVTAYDLDRLERRWQTRVGDALYAGECDPVICVGSRDVGLWVLDPATGRQLWTDDRWAGIWSTGGRLLAGAASTAGPGAEQLVVLDPATGAVLGELGLWEMAFPARRDAPLVGTRRHPNGGLLVAELDAGAGTARLLDVLSDAGGECQGNGDRLVCRRTDGAYGVWSLRR</sequence>
<dbReference type="Gene3D" id="2.130.10.10">
    <property type="entry name" value="YVTN repeat-like/Quinoprotein amine dehydrogenase"/>
    <property type="match status" value="1"/>
</dbReference>
<feature type="domain" description="Pyrrolo-quinoline quinone repeat" evidence="2">
    <location>
        <begin position="97"/>
        <end position="288"/>
    </location>
</feature>
<protein>
    <submittedName>
        <fullName evidence="3">PQQ-like domain-containing protein</fullName>
    </submittedName>
</protein>
<name>A0A1C3N3J5_9ACTN</name>
<dbReference type="SUPFAM" id="SSF50998">
    <property type="entry name" value="Quinoprotein alcohol dehydrogenase-like"/>
    <property type="match status" value="1"/>
</dbReference>
<feature type="transmembrane region" description="Helical" evidence="1">
    <location>
        <begin position="47"/>
        <end position="68"/>
    </location>
</feature>
<dbReference type="Pfam" id="PF13360">
    <property type="entry name" value="PQQ_2"/>
    <property type="match status" value="1"/>
</dbReference>
<dbReference type="InterPro" id="IPR011047">
    <property type="entry name" value="Quinoprotein_ADH-like_sf"/>
</dbReference>
<dbReference type="PATRIC" id="fig|307121.4.peg.2735"/>
<keyword evidence="4" id="KW-1185">Reference proteome</keyword>
<dbReference type="Proteomes" id="UP000199393">
    <property type="component" value="Chromosome I"/>
</dbReference>
<dbReference type="STRING" id="307121.GA0070620_2671"/>
<gene>
    <name evidence="3" type="ORF">GA0070620_2671</name>
</gene>
<evidence type="ECO:0000313" key="3">
    <source>
        <dbReference type="EMBL" id="SBV27164.1"/>
    </source>
</evidence>
<keyword evidence="1" id="KW-1133">Transmembrane helix</keyword>
<organism evidence="3 4">
    <name type="scientific">Micromonospora krabiensis</name>
    <dbReference type="NCBI Taxonomy" id="307121"/>
    <lineage>
        <taxon>Bacteria</taxon>
        <taxon>Bacillati</taxon>
        <taxon>Actinomycetota</taxon>
        <taxon>Actinomycetes</taxon>
        <taxon>Micromonosporales</taxon>
        <taxon>Micromonosporaceae</taxon>
        <taxon>Micromonospora</taxon>
    </lineage>
</organism>
<dbReference type="EMBL" id="LT598496">
    <property type="protein sequence ID" value="SBV27164.1"/>
    <property type="molecule type" value="Genomic_DNA"/>
</dbReference>
<evidence type="ECO:0000313" key="4">
    <source>
        <dbReference type="Proteomes" id="UP000199393"/>
    </source>
</evidence>
<dbReference type="Gene3D" id="2.40.10.480">
    <property type="match status" value="1"/>
</dbReference>
<proteinExistence type="predicted"/>
<keyword evidence="1" id="KW-0472">Membrane</keyword>
<dbReference type="InterPro" id="IPR002372">
    <property type="entry name" value="PQQ_rpt_dom"/>
</dbReference>
<dbReference type="InterPro" id="IPR015943">
    <property type="entry name" value="WD40/YVTN_repeat-like_dom_sf"/>
</dbReference>
<keyword evidence="1" id="KW-0812">Transmembrane</keyword>